<dbReference type="AlphaFoldDB" id="A0A285CTF2"/>
<dbReference type="EMBL" id="OAOQ01000007">
    <property type="protein sequence ID" value="SNX70859.1"/>
    <property type="molecule type" value="Genomic_DNA"/>
</dbReference>
<dbReference type="Proteomes" id="UP000219467">
    <property type="component" value="Unassembled WGS sequence"/>
</dbReference>
<proteinExistence type="predicted"/>
<organism evidence="1 2">
    <name type="scientific">Cereibacter ovatus</name>
    <dbReference type="NCBI Taxonomy" id="439529"/>
    <lineage>
        <taxon>Bacteria</taxon>
        <taxon>Pseudomonadati</taxon>
        <taxon>Pseudomonadota</taxon>
        <taxon>Alphaproteobacteria</taxon>
        <taxon>Rhodobacterales</taxon>
        <taxon>Paracoccaceae</taxon>
        <taxon>Cereibacter</taxon>
    </lineage>
</organism>
<keyword evidence="2" id="KW-1185">Reference proteome</keyword>
<gene>
    <name evidence="1" type="ORF">SAMN05878503_10730</name>
</gene>
<name>A0A285CTF2_9RHOB</name>
<protein>
    <submittedName>
        <fullName evidence="1">Uncharacterized protein</fullName>
    </submittedName>
</protein>
<accession>A0A285CTF2</accession>
<dbReference type="RefSeq" id="WP_176504536.1">
    <property type="nucleotide sequence ID" value="NZ_OAOQ01000007.1"/>
</dbReference>
<evidence type="ECO:0000313" key="2">
    <source>
        <dbReference type="Proteomes" id="UP000219467"/>
    </source>
</evidence>
<evidence type="ECO:0000313" key="1">
    <source>
        <dbReference type="EMBL" id="SNX70859.1"/>
    </source>
</evidence>
<reference evidence="2" key="1">
    <citation type="submission" date="2017-08" db="EMBL/GenBank/DDBJ databases">
        <authorList>
            <person name="Varghese N."/>
            <person name="Submissions S."/>
        </authorList>
    </citation>
    <scope>NUCLEOTIDE SEQUENCE [LARGE SCALE GENOMIC DNA]</scope>
    <source>
        <strain evidence="2">JA234</strain>
    </source>
</reference>
<sequence length="51" mass="5853">MPSAVHLAMPLDERLAQWDGMMTHLRRHDVGGWCPTFLDRRHEAPEERAAG</sequence>